<evidence type="ECO:0000256" key="9">
    <source>
        <dbReference type="ARBA" id="ARBA00022989"/>
    </source>
</evidence>
<accession>A0A4R7G6E6</accession>
<feature type="transmembrane region" description="Helical" evidence="13">
    <location>
        <begin position="106"/>
        <end position="122"/>
    </location>
</feature>
<dbReference type="InterPro" id="IPR008250">
    <property type="entry name" value="ATPase_P-typ_transduc_dom_A_sf"/>
</dbReference>
<keyword evidence="10 13" id="KW-0472">Membrane</keyword>
<dbReference type="InterPro" id="IPR059000">
    <property type="entry name" value="ATPase_P-type_domA"/>
</dbReference>
<evidence type="ECO:0000313" key="16">
    <source>
        <dbReference type="Proteomes" id="UP000294506"/>
    </source>
</evidence>
<dbReference type="SUPFAM" id="SSF81653">
    <property type="entry name" value="Calcium ATPase, transduction domain A"/>
    <property type="match status" value="1"/>
</dbReference>
<dbReference type="GO" id="GO:0005391">
    <property type="term" value="F:P-type sodium:potassium-exchanging transporter activity"/>
    <property type="evidence" value="ECO:0007669"/>
    <property type="project" value="TreeGrafter"/>
</dbReference>
<dbReference type="GO" id="GO:1902600">
    <property type="term" value="P:proton transmembrane transport"/>
    <property type="evidence" value="ECO:0007669"/>
    <property type="project" value="TreeGrafter"/>
</dbReference>
<evidence type="ECO:0000256" key="10">
    <source>
        <dbReference type="ARBA" id="ARBA00023136"/>
    </source>
</evidence>
<keyword evidence="8" id="KW-1278">Translocase</keyword>
<feature type="transmembrane region" description="Helical" evidence="13">
    <location>
        <begin position="743"/>
        <end position="764"/>
    </location>
</feature>
<keyword evidence="16" id="KW-1185">Reference proteome</keyword>
<keyword evidence="5" id="KW-0547">Nucleotide-binding</keyword>
<dbReference type="Proteomes" id="UP000294506">
    <property type="component" value="Unassembled WGS sequence"/>
</dbReference>
<dbReference type="InterPro" id="IPR001757">
    <property type="entry name" value="P_typ_ATPase"/>
</dbReference>
<dbReference type="GO" id="GO:0006883">
    <property type="term" value="P:intracellular sodium ion homeostasis"/>
    <property type="evidence" value="ECO:0007669"/>
    <property type="project" value="TreeGrafter"/>
</dbReference>
<comment type="subcellular location">
    <subcellularLocation>
        <location evidence="1">Cell membrane</location>
        <topology evidence="1">Multi-pass membrane protein</topology>
    </subcellularLocation>
</comment>
<dbReference type="SUPFAM" id="SSF81660">
    <property type="entry name" value="Metal cation-transporting ATPase, ATP-binding domain N"/>
    <property type="match status" value="1"/>
</dbReference>
<proteinExistence type="inferred from homology"/>
<organism evidence="15 16">
    <name type="scientific">Nesterenkonia aurantiaca</name>
    <dbReference type="NCBI Taxonomy" id="1436010"/>
    <lineage>
        <taxon>Bacteria</taxon>
        <taxon>Bacillati</taxon>
        <taxon>Actinomycetota</taxon>
        <taxon>Actinomycetes</taxon>
        <taxon>Micrococcales</taxon>
        <taxon>Micrococcaceae</taxon>
        <taxon>Nesterenkonia</taxon>
    </lineage>
</organism>
<dbReference type="FunFam" id="2.70.150.10:FF:000160">
    <property type="entry name" value="Sarcoplasmic/endoplasmic reticulum calcium ATPase 1"/>
    <property type="match status" value="1"/>
</dbReference>
<feature type="transmembrane region" description="Helical" evidence="13">
    <location>
        <begin position="82"/>
        <end position="100"/>
    </location>
</feature>
<dbReference type="SUPFAM" id="SSF56784">
    <property type="entry name" value="HAD-like"/>
    <property type="match status" value="1"/>
</dbReference>
<dbReference type="SFLD" id="SFLDF00027">
    <property type="entry name" value="p-type_atpase"/>
    <property type="match status" value="1"/>
</dbReference>
<keyword evidence="9 13" id="KW-1133">Transmembrane helix</keyword>
<dbReference type="InterPro" id="IPR018303">
    <property type="entry name" value="ATPase_P-typ_P_site"/>
</dbReference>
<dbReference type="InterPro" id="IPR023299">
    <property type="entry name" value="ATPase_P-typ_cyto_dom_N"/>
</dbReference>
<dbReference type="InterPro" id="IPR044492">
    <property type="entry name" value="P_typ_ATPase_HD_dom"/>
</dbReference>
<feature type="transmembrane region" description="Helical" evidence="13">
    <location>
        <begin position="816"/>
        <end position="834"/>
    </location>
</feature>
<evidence type="ECO:0000256" key="7">
    <source>
        <dbReference type="ARBA" id="ARBA00022842"/>
    </source>
</evidence>
<feature type="transmembrane region" description="Helical" evidence="13">
    <location>
        <begin position="854"/>
        <end position="875"/>
    </location>
</feature>
<evidence type="ECO:0000256" key="3">
    <source>
        <dbReference type="ARBA" id="ARBA00022553"/>
    </source>
</evidence>
<feature type="transmembrane region" description="Helical" evidence="13">
    <location>
        <begin position="713"/>
        <end position="737"/>
    </location>
</feature>
<dbReference type="InterPro" id="IPR036412">
    <property type="entry name" value="HAD-like_sf"/>
</dbReference>
<evidence type="ECO:0000256" key="6">
    <source>
        <dbReference type="ARBA" id="ARBA00022840"/>
    </source>
</evidence>
<name>A0A4R7G6E6_9MICC</name>
<dbReference type="Gene3D" id="1.20.1110.10">
    <property type="entry name" value="Calcium-transporting ATPase, transmembrane domain"/>
    <property type="match status" value="1"/>
</dbReference>
<keyword evidence="6" id="KW-0067">ATP-binding</keyword>
<dbReference type="RefSeq" id="WP_133725851.1">
    <property type="nucleotide sequence ID" value="NZ_SOAN01000002.1"/>
</dbReference>
<dbReference type="Gene3D" id="3.40.50.1000">
    <property type="entry name" value="HAD superfamily/HAD-like"/>
    <property type="match status" value="1"/>
</dbReference>
<dbReference type="PRINTS" id="PR00119">
    <property type="entry name" value="CATATPASE"/>
</dbReference>
<dbReference type="GO" id="GO:0030007">
    <property type="term" value="P:intracellular potassium ion homeostasis"/>
    <property type="evidence" value="ECO:0007669"/>
    <property type="project" value="TreeGrafter"/>
</dbReference>
<dbReference type="Pfam" id="PF13246">
    <property type="entry name" value="Cation_ATPase"/>
    <property type="match status" value="1"/>
</dbReference>
<comment type="caution">
    <text evidence="15">The sequence shown here is derived from an EMBL/GenBank/DDBJ whole genome shotgun (WGS) entry which is preliminary data.</text>
</comment>
<dbReference type="PRINTS" id="PR00120">
    <property type="entry name" value="HATPASE"/>
</dbReference>
<evidence type="ECO:0000256" key="2">
    <source>
        <dbReference type="ARBA" id="ARBA00005675"/>
    </source>
</evidence>
<evidence type="ECO:0000256" key="13">
    <source>
        <dbReference type="SAM" id="Phobius"/>
    </source>
</evidence>
<evidence type="ECO:0000256" key="12">
    <source>
        <dbReference type="SAM" id="MobiDB-lite"/>
    </source>
</evidence>
<feature type="region of interest" description="Disordered" evidence="12">
    <location>
        <begin position="190"/>
        <end position="213"/>
    </location>
</feature>
<dbReference type="GO" id="GO:0036376">
    <property type="term" value="P:sodium ion export across plasma membrane"/>
    <property type="evidence" value="ECO:0007669"/>
    <property type="project" value="TreeGrafter"/>
</dbReference>
<dbReference type="SUPFAM" id="SSF81665">
    <property type="entry name" value="Calcium ATPase, transmembrane domain M"/>
    <property type="match status" value="1"/>
</dbReference>
<evidence type="ECO:0000313" key="15">
    <source>
        <dbReference type="EMBL" id="TDS86868.1"/>
    </source>
</evidence>
<reference evidence="15 16" key="1">
    <citation type="submission" date="2019-03" db="EMBL/GenBank/DDBJ databases">
        <title>Genomic Encyclopedia of Type Strains, Phase III (KMG-III): the genomes of soil and plant-associated and newly described type strains.</title>
        <authorList>
            <person name="Whitman W."/>
        </authorList>
    </citation>
    <scope>NUCLEOTIDE SEQUENCE [LARGE SCALE GENOMIC DNA]</scope>
    <source>
        <strain evidence="15 16">DSM 27373</strain>
    </source>
</reference>
<protein>
    <submittedName>
        <fullName evidence="15">P-type E1-E2 ATPase</fullName>
    </submittedName>
</protein>
<dbReference type="Gene3D" id="2.70.150.10">
    <property type="entry name" value="Calcium-transporting ATPase, cytoplasmic transduction domain A"/>
    <property type="match status" value="1"/>
</dbReference>
<evidence type="ECO:0000256" key="1">
    <source>
        <dbReference type="ARBA" id="ARBA00004651"/>
    </source>
</evidence>
<dbReference type="AlphaFoldDB" id="A0A4R7G6E6"/>
<keyword evidence="7" id="KW-0460">Magnesium</keyword>
<dbReference type="Pfam" id="PF00122">
    <property type="entry name" value="E1-E2_ATPase"/>
    <property type="match status" value="1"/>
</dbReference>
<dbReference type="InterPro" id="IPR023298">
    <property type="entry name" value="ATPase_P-typ_TM_dom_sf"/>
</dbReference>
<dbReference type="GO" id="GO:0005886">
    <property type="term" value="C:plasma membrane"/>
    <property type="evidence" value="ECO:0007669"/>
    <property type="project" value="UniProtKB-SubCell"/>
</dbReference>
<dbReference type="Pfam" id="PF00690">
    <property type="entry name" value="Cation_ATPase_N"/>
    <property type="match status" value="1"/>
</dbReference>
<dbReference type="GO" id="GO:1990573">
    <property type="term" value="P:potassium ion import across plasma membrane"/>
    <property type="evidence" value="ECO:0007669"/>
    <property type="project" value="TreeGrafter"/>
</dbReference>
<dbReference type="PANTHER" id="PTHR43294">
    <property type="entry name" value="SODIUM/POTASSIUM-TRANSPORTING ATPASE SUBUNIT ALPHA"/>
    <property type="match status" value="1"/>
</dbReference>
<dbReference type="SFLD" id="SFLDS00003">
    <property type="entry name" value="Haloacid_Dehalogenase"/>
    <property type="match status" value="1"/>
</dbReference>
<comment type="catalytic activity">
    <reaction evidence="11">
        <text>ATP + H2O = ADP + phosphate + H(+)</text>
        <dbReference type="Rhea" id="RHEA:13065"/>
        <dbReference type="ChEBI" id="CHEBI:15377"/>
        <dbReference type="ChEBI" id="CHEBI:15378"/>
        <dbReference type="ChEBI" id="CHEBI:30616"/>
        <dbReference type="ChEBI" id="CHEBI:43474"/>
        <dbReference type="ChEBI" id="CHEBI:456216"/>
    </reaction>
</comment>
<feature type="domain" description="Cation-transporting P-type ATPase N-terminal" evidence="14">
    <location>
        <begin position="28"/>
        <end position="102"/>
    </location>
</feature>
<dbReference type="PANTHER" id="PTHR43294:SF20">
    <property type="entry name" value="P-TYPE ATPASE"/>
    <property type="match status" value="1"/>
</dbReference>
<comment type="similarity">
    <text evidence="2">Belongs to the cation transport ATPase (P-type) (TC 3.A.3) family. Type IIA subfamily.</text>
</comment>
<gene>
    <name evidence="15" type="ORF">EV640_102163</name>
</gene>
<dbReference type="NCBIfam" id="TIGR01494">
    <property type="entry name" value="ATPase_P-type"/>
    <property type="match status" value="2"/>
</dbReference>
<feature type="transmembrane region" description="Helical" evidence="13">
    <location>
        <begin position="300"/>
        <end position="324"/>
    </location>
</feature>
<dbReference type="EMBL" id="SOAN01000002">
    <property type="protein sequence ID" value="TDS86868.1"/>
    <property type="molecule type" value="Genomic_DNA"/>
</dbReference>
<feature type="transmembrane region" description="Helical" evidence="13">
    <location>
        <begin position="269"/>
        <end position="288"/>
    </location>
</feature>
<evidence type="ECO:0000259" key="14">
    <source>
        <dbReference type="SMART" id="SM00831"/>
    </source>
</evidence>
<dbReference type="GO" id="GO:0016887">
    <property type="term" value="F:ATP hydrolysis activity"/>
    <property type="evidence" value="ECO:0007669"/>
    <property type="project" value="InterPro"/>
</dbReference>
<dbReference type="PROSITE" id="PS00154">
    <property type="entry name" value="ATPASE_E1_E2"/>
    <property type="match status" value="1"/>
</dbReference>
<feature type="transmembrane region" description="Helical" evidence="13">
    <location>
        <begin position="887"/>
        <end position="906"/>
    </location>
</feature>
<dbReference type="InterPro" id="IPR004014">
    <property type="entry name" value="ATPase_P-typ_cation-transptr_N"/>
</dbReference>
<dbReference type="InterPro" id="IPR006068">
    <property type="entry name" value="ATPase_P-typ_cation-transptr_C"/>
</dbReference>
<dbReference type="GO" id="GO:0005524">
    <property type="term" value="F:ATP binding"/>
    <property type="evidence" value="ECO:0007669"/>
    <property type="project" value="UniProtKB-KW"/>
</dbReference>
<feature type="transmembrane region" description="Helical" evidence="13">
    <location>
        <begin position="785"/>
        <end position="804"/>
    </location>
</feature>
<dbReference type="Pfam" id="PF00689">
    <property type="entry name" value="Cation_ATPase_C"/>
    <property type="match status" value="1"/>
</dbReference>
<dbReference type="SMART" id="SM00831">
    <property type="entry name" value="Cation_ATPase_N"/>
    <property type="match status" value="1"/>
</dbReference>
<evidence type="ECO:0000256" key="4">
    <source>
        <dbReference type="ARBA" id="ARBA00022692"/>
    </source>
</evidence>
<keyword evidence="4 13" id="KW-0812">Transmembrane</keyword>
<dbReference type="Gene3D" id="3.40.1110.10">
    <property type="entry name" value="Calcium-transporting ATPase, cytoplasmic domain N"/>
    <property type="match status" value="1"/>
</dbReference>
<sequence length="924" mass="98920">MRSPAQTPSTRETTGADVAAASAEDVASAYALEHQEVLRRLEVDPEQGLSSEAAAASLEQHGPNRLPDPAQDHPFIRFIKHFNDVLIYVLIGAAGLTALLQHWADTIVILLVVVINAVVGFLQEGRAERALEGIRNMLSPSADVRREGSWATVDAELVVPGDIVRLRTGDKVPADVRLIDTAELAIEESALTGESVPSEKTTETSEQGAPLGDRTSMAFSGTMLTSGTATGVVVGTGENTEIGRINTMMSEVETLETPLTRQIARFGKMLSLGVLVLTLLLVSLGWGLHGTPIAELLQAAAGFAVAAIPEGLPALITITLALGVQTMARRNAITRKLSAVQTLGSVTTICSDKTGTLTKNEMTAERLVLADETFEVSGTGYIPEGEVTLDGQRVTLEHSGLRRFVEIMSLTNDTELIRNEAGSWTIAGEPTEGALKSLAGKLAFDDDAASRLATLPFSSENKLMATTAALPEGETFVLVKGAPDRLLARSSTQLTAQGQTAALDAEAWNEHIDALSADGLRVLAAACRPAQAQDRESLRMESLGEELIFVGVVGIVDPPRQEAIDAIKVCHDAGIQVKMITGDHAGTATAIALQMGIDNGQGAISGAELEATDDEELRTLAQRHHVFARTSPEHKLRLVRALQAEGEVVAMTGDGVNDAPALRRADVGVAMGLKGTEVTKDAAEVVLADDNFTTIEAAVEEGRRIYDNLRKALVFLLPTNGAQATVVLFAVAFGWTLPLTPLQVLWVNMVTGVTLAFAFAFEPAEDGIMRRRPRDPDAGIVETRHVVQIAVVSLLIAAVTIIVFRWRIDAGDDLEVARTLATTVLVVCQVFYLFSVKSLEKFSLRPSVLFKNKLAWLMVAALTLLQVGFIYLPWLHTIFDTAVLDPFYLLITLSSGVLVLVLTELLKLALYAGRASNPHTAPRR</sequence>
<evidence type="ECO:0000256" key="11">
    <source>
        <dbReference type="ARBA" id="ARBA00049360"/>
    </source>
</evidence>
<dbReference type="InterPro" id="IPR023214">
    <property type="entry name" value="HAD_sf"/>
</dbReference>
<keyword evidence="3" id="KW-0597">Phosphoprotein</keyword>
<evidence type="ECO:0000256" key="8">
    <source>
        <dbReference type="ARBA" id="ARBA00022967"/>
    </source>
</evidence>
<dbReference type="InterPro" id="IPR050510">
    <property type="entry name" value="Cation_transp_ATPase_P-type"/>
</dbReference>
<dbReference type="SFLD" id="SFLDG00002">
    <property type="entry name" value="C1.7:_P-type_atpase_like"/>
    <property type="match status" value="1"/>
</dbReference>
<evidence type="ECO:0000256" key="5">
    <source>
        <dbReference type="ARBA" id="ARBA00022741"/>
    </source>
</evidence>